<dbReference type="OMA" id="ACHSENH"/>
<sequence>NLLIIRSLLDNSFIQSIVGFANQAFDLYAPRLFSYYVNILNYLCETDPRLERHFAKSVFACYAFNLGGKVRSWVHTDHLNLAFGWCSVTALGNFDPKKGGHLVLWDLKLVIEFPPGSTIFLPSALLHHSNIPVQPGEERLSFVQWTAGGLFRWVDFGFKPAGTFAKEVGKKAADEANKARWQEGLNLLPRLSEVSSTS</sequence>
<dbReference type="AlphaFoldDB" id="S7Q6J8"/>
<dbReference type="STRING" id="670483.S7Q6J8"/>
<feature type="non-terminal residue" evidence="1">
    <location>
        <position position="1"/>
    </location>
</feature>
<evidence type="ECO:0000313" key="1">
    <source>
        <dbReference type="EMBL" id="EPQ55681.1"/>
    </source>
</evidence>
<organism evidence="1 2">
    <name type="scientific">Gloeophyllum trabeum (strain ATCC 11539 / FP-39264 / Madison 617)</name>
    <name type="common">Brown rot fungus</name>
    <dbReference type="NCBI Taxonomy" id="670483"/>
    <lineage>
        <taxon>Eukaryota</taxon>
        <taxon>Fungi</taxon>
        <taxon>Dikarya</taxon>
        <taxon>Basidiomycota</taxon>
        <taxon>Agaricomycotina</taxon>
        <taxon>Agaricomycetes</taxon>
        <taxon>Gloeophyllales</taxon>
        <taxon>Gloeophyllaceae</taxon>
        <taxon>Gloeophyllum</taxon>
    </lineage>
</organism>
<protein>
    <recommendedName>
        <fullName evidence="3">Prolyl 4-hydroxylase alpha subunit Fe(2+) 2OG dioxygenase domain-containing protein</fullName>
    </recommendedName>
</protein>
<dbReference type="Gene3D" id="3.60.130.30">
    <property type="match status" value="1"/>
</dbReference>
<evidence type="ECO:0000313" key="2">
    <source>
        <dbReference type="Proteomes" id="UP000030669"/>
    </source>
</evidence>
<reference evidence="1 2" key="1">
    <citation type="journal article" date="2012" name="Science">
        <title>The Paleozoic origin of enzymatic lignin decomposition reconstructed from 31 fungal genomes.</title>
        <authorList>
            <person name="Floudas D."/>
            <person name="Binder M."/>
            <person name="Riley R."/>
            <person name="Barry K."/>
            <person name="Blanchette R.A."/>
            <person name="Henrissat B."/>
            <person name="Martinez A.T."/>
            <person name="Otillar R."/>
            <person name="Spatafora J.W."/>
            <person name="Yadav J.S."/>
            <person name="Aerts A."/>
            <person name="Benoit I."/>
            <person name="Boyd A."/>
            <person name="Carlson A."/>
            <person name="Copeland A."/>
            <person name="Coutinho P.M."/>
            <person name="de Vries R.P."/>
            <person name="Ferreira P."/>
            <person name="Findley K."/>
            <person name="Foster B."/>
            <person name="Gaskell J."/>
            <person name="Glotzer D."/>
            <person name="Gorecki P."/>
            <person name="Heitman J."/>
            <person name="Hesse C."/>
            <person name="Hori C."/>
            <person name="Igarashi K."/>
            <person name="Jurgens J.A."/>
            <person name="Kallen N."/>
            <person name="Kersten P."/>
            <person name="Kohler A."/>
            <person name="Kuees U."/>
            <person name="Kumar T.K.A."/>
            <person name="Kuo A."/>
            <person name="LaButti K."/>
            <person name="Larrondo L.F."/>
            <person name="Lindquist E."/>
            <person name="Ling A."/>
            <person name="Lombard V."/>
            <person name="Lucas S."/>
            <person name="Lundell T."/>
            <person name="Martin R."/>
            <person name="McLaughlin D.J."/>
            <person name="Morgenstern I."/>
            <person name="Morin E."/>
            <person name="Murat C."/>
            <person name="Nagy L.G."/>
            <person name="Nolan M."/>
            <person name="Ohm R.A."/>
            <person name="Patyshakuliyeva A."/>
            <person name="Rokas A."/>
            <person name="Ruiz-Duenas F.J."/>
            <person name="Sabat G."/>
            <person name="Salamov A."/>
            <person name="Samejima M."/>
            <person name="Schmutz J."/>
            <person name="Slot J.C."/>
            <person name="St John F."/>
            <person name="Stenlid J."/>
            <person name="Sun H."/>
            <person name="Sun S."/>
            <person name="Syed K."/>
            <person name="Tsang A."/>
            <person name="Wiebenga A."/>
            <person name="Young D."/>
            <person name="Pisabarro A."/>
            <person name="Eastwood D.C."/>
            <person name="Martin F."/>
            <person name="Cullen D."/>
            <person name="Grigoriev I.V."/>
            <person name="Hibbett D.S."/>
        </authorList>
    </citation>
    <scope>NUCLEOTIDE SEQUENCE [LARGE SCALE GENOMIC DNA]</scope>
    <source>
        <strain evidence="1 2">ATCC 11539</strain>
    </source>
</reference>
<dbReference type="OrthoDB" id="3202607at2759"/>
<accession>S7Q6J8</accession>
<dbReference type="GeneID" id="19306056"/>
<dbReference type="KEGG" id="gtr:GLOTRDRAFT_41461"/>
<gene>
    <name evidence="1" type="ORF">GLOTRDRAFT_41461</name>
</gene>
<keyword evidence="2" id="KW-1185">Reference proteome</keyword>
<proteinExistence type="predicted"/>
<dbReference type="eggNOG" id="ENOG502SNUP">
    <property type="taxonomic scope" value="Eukaryota"/>
</dbReference>
<dbReference type="Proteomes" id="UP000030669">
    <property type="component" value="Unassembled WGS sequence"/>
</dbReference>
<dbReference type="EMBL" id="KB469301">
    <property type="protein sequence ID" value="EPQ55681.1"/>
    <property type="molecule type" value="Genomic_DNA"/>
</dbReference>
<evidence type="ECO:0008006" key="3">
    <source>
        <dbReference type="Google" id="ProtNLM"/>
    </source>
</evidence>
<dbReference type="RefSeq" id="XP_007865559.1">
    <property type="nucleotide sequence ID" value="XM_007867368.1"/>
</dbReference>
<dbReference type="HOGENOM" id="CLU_031314_0_0_1"/>
<name>S7Q6J8_GLOTA</name>